<evidence type="ECO:0000256" key="2">
    <source>
        <dbReference type="ARBA" id="ARBA00022692"/>
    </source>
</evidence>
<feature type="transmembrane region" description="Helical" evidence="5">
    <location>
        <begin position="51"/>
        <end position="69"/>
    </location>
</feature>
<dbReference type="PANTHER" id="PTHR23291">
    <property type="entry name" value="BAX INHIBITOR-RELATED"/>
    <property type="match status" value="1"/>
</dbReference>
<evidence type="ECO:0000256" key="5">
    <source>
        <dbReference type="SAM" id="Phobius"/>
    </source>
</evidence>
<organism evidence="6">
    <name type="scientific">uncultured Caudovirales phage</name>
    <dbReference type="NCBI Taxonomy" id="2100421"/>
    <lineage>
        <taxon>Viruses</taxon>
        <taxon>Duplodnaviria</taxon>
        <taxon>Heunggongvirae</taxon>
        <taxon>Uroviricota</taxon>
        <taxon>Caudoviricetes</taxon>
        <taxon>Peduoviridae</taxon>
        <taxon>Maltschvirus</taxon>
        <taxon>Maltschvirus maltsch</taxon>
    </lineage>
</organism>
<keyword evidence="4 5" id="KW-0472">Membrane</keyword>
<keyword evidence="3 5" id="KW-1133">Transmembrane helix</keyword>
<feature type="transmembrane region" description="Helical" evidence="5">
    <location>
        <begin position="81"/>
        <end position="100"/>
    </location>
</feature>
<evidence type="ECO:0000256" key="1">
    <source>
        <dbReference type="ARBA" id="ARBA00004141"/>
    </source>
</evidence>
<proteinExistence type="predicted"/>
<dbReference type="GO" id="GO:0016020">
    <property type="term" value="C:membrane"/>
    <property type="evidence" value="ECO:0007669"/>
    <property type="project" value="UniProtKB-SubCell"/>
</dbReference>
<dbReference type="EMBL" id="LR796341">
    <property type="protein sequence ID" value="CAB4138146.1"/>
    <property type="molecule type" value="Genomic_DNA"/>
</dbReference>
<protein>
    <submittedName>
        <fullName evidence="6">COG0670 Integral membrane protein, interacts with FtsH</fullName>
    </submittedName>
</protein>
<reference evidence="6" key="1">
    <citation type="submission" date="2020-04" db="EMBL/GenBank/DDBJ databases">
        <authorList>
            <person name="Chiriac C."/>
            <person name="Salcher M."/>
            <person name="Ghai R."/>
            <person name="Kavagutti S V."/>
        </authorList>
    </citation>
    <scope>NUCLEOTIDE SEQUENCE</scope>
</reference>
<feature type="transmembrane region" description="Helical" evidence="5">
    <location>
        <begin position="106"/>
        <end position="125"/>
    </location>
</feature>
<name>A0A6J5LZ40_9CAUD</name>
<evidence type="ECO:0000313" key="6">
    <source>
        <dbReference type="EMBL" id="CAB4138146.1"/>
    </source>
</evidence>
<feature type="transmembrane region" description="Helical" evidence="5">
    <location>
        <begin position="161"/>
        <end position="178"/>
    </location>
</feature>
<feature type="transmembrane region" description="Helical" evidence="5">
    <location>
        <begin position="20"/>
        <end position="39"/>
    </location>
</feature>
<dbReference type="PANTHER" id="PTHR23291:SF50">
    <property type="entry name" value="PROTEIN LIFEGUARD 4"/>
    <property type="match status" value="1"/>
</dbReference>
<accession>A0A6J5LZ40</accession>
<comment type="subcellular location">
    <subcellularLocation>
        <location evidence="1">Membrane</location>
        <topology evidence="1">Multi-pass membrane protein</topology>
    </subcellularLocation>
</comment>
<dbReference type="Pfam" id="PF01027">
    <property type="entry name" value="Bax1-I"/>
    <property type="match status" value="1"/>
</dbReference>
<evidence type="ECO:0000256" key="4">
    <source>
        <dbReference type="ARBA" id="ARBA00023136"/>
    </source>
</evidence>
<gene>
    <name evidence="6" type="ORF">UFOVP328_339</name>
</gene>
<feature type="transmembrane region" description="Helical" evidence="5">
    <location>
        <begin position="198"/>
        <end position="218"/>
    </location>
</feature>
<dbReference type="CDD" id="cd10432">
    <property type="entry name" value="BI-1-like_bacterial"/>
    <property type="match status" value="1"/>
</dbReference>
<sequence length="223" mass="24265">MNTMTYRSASEINSAMLGVYNNMFLAVINSMLVSMLVASSPALMQFLFTGAMKWIVMFAPLVVILALTFGMEKMTKAQAQLALHGFAALMGMSFATIFVVFNIGSIVSAFMSAAVLFATMSFYGYFTKTSLDSLGKWMFVGLIAIIVASIINIFVGSSVAQMTISALAIVIFLGLTAYDTQKIRELVSVDHNGNTEVIGALTLYLDFINLFLNLLQLFGGRKE</sequence>
<dbReference type="InterPro" id="IPR006214">
    <property type="entry name" value="Bax_inhibitor_1-related"/>
</dbReference>
<evidence type="ECO:0000256" key="3">
    <source>
        <dbReference type="ARBA" id="ARBA00022989"/>
    </source>
</evidence>
<feature type="transmembrane region" description="Helical" evidence="5">
    <location>
        <begin position="137"/>
        <end position="155"/>
    </location>
</feature>
<keyword evidence="2 5" id="KW-0812">Transmembrane</keyword>